<protein>
    <submittedName>
        <fullName evidence="2">Uncharacterized protein</fullName>
    </submittedName>
</protein>
<evidence type="ECO:0000313" key="2">
    <source>
        <dbReference type="EMBL" id="CCO29853.1"/>
    </source>
</evidence>
<comment type="caution">
    <text evidence="2">The sequence shown here is derived from an EMBL/GenBank/DDBJ whole genome shotgun (WGS) entry which is preliminary data.</text>
</comment>
<evidence type="ECO:0000313" key="3">
    <source>
        <dbReference type="Proteomes" id="UP000012065"/>
    </source>
</evidence>
<feature type="compositionally biased region" description="Basic residues" evidence="1">
    <location>
        <begin position="24"/>
        <end position="36"/>
    </location>
</feature>
<dbReference type="Proteomes" id="UP000012065">
    <property type="component" value="Unassembled WGS sequence"/>
</dbReference>
<dbReference type="HOGENOM" id="CLU_1628176_0_0_1"/>
<accession>M5BPY6</accession>
<name>M5BPY6_THACB</name>
<reference evidence="2 3" key="1">
    <citation type="journal article" date="2013" name="J. Biotechnol.">
        <title>Establishment and interpretation of the genome sequence of the phytopathogenic fungus Rhizoctonia solani AG1-IB isolate 7/3/14.</title>
        <authorList>
            <person name="Wibberg D.W."/>
            <person name="Jelonek L.J."/>
            <person name="Rupp O.R."/>
            <person name="Hennig M.H."/>
            <person name="Eikmeyer F.E."/>
            <person name="Goesmann A.G."/>
            <person name="Hartmann A.H."/>
            <person name="Borriss R.B."/>
            <person name="Grosch R.G."/>
            <person name="Puehler A.P."/>
            <person name="Schlueter A.S."/>
        </authorList>
    </citation>
    <scope>NUCLEOTIDE SEQUENCE [LARGE SCALE GENOMIC DNA]</scope>
    <source>
        <strain evidence="3">AG1-IB / isolate 7/3/14</strain>
    </source>
</reference>
<evidence type="ECO:0000256" key="1">
    <source>
        <dbReference type="SAM" id="MobiDB-lite"/>
    </source>
</evidence>
<feature type="region of interest" description="Disordered" evidence="1">
    <location>
        <begin position="1"/>
        <end position="68"/>
    </location>
</feature>
<feature type="compositionally biased region" description="Pro residues" evidence="1">
    <location>
        <begin position="8"/>
        <end position="19"/>
    </location>
</feature>
<dbReference type="EMBL" id="CAOJ01005529">
    <property type="protein sequence ID" value="CCO29853.1"/>
    <property type="molecule type" value="Genomic_DNA"/>
</dbReference>
<dbReference type="AlphaFoldDB" id="M5BPY6"/>
<feature type="compositionally biased region" description="Low complexity" evidence="1">
    <location>
        <begin position="37"/>
        <end position="50"/>
    </location>
</feature>
<sequence>MPSLAGPLPTPPSFVPRPPSSARSHSHAHSHSHSHSHSYSSSSTPPVTKVKAPKPEGDRPTLKKSTSKIGLNIVWSDKPVNEEPKEDVETESMKMRNFKLPMPDITWEHERRAAEAEAAARLAAEQEARAAAKNKLKNKYAQVLLEEMSKSKTTPPVGWSALS</sequence>
<proteinExistence type="predicted"/>
<gene>
    <name evidence="2" type="ORF">BN14_03874</name>
</gene>
<organism evidence="2 3">
    <name type="scientific">Thanatephorus cucumeris (strain AG1-IB / isolate 7/3/14)</name>
    <name type="common">Lettuce bottom rot fungus</name>
    <name type="synonym">Rhizoctonia solani</name>
    <dbReference type="NCBI Taxonomy" id="1108050"/>
    <lineage>
        <taxon>Eukaryota</taxon>
        <taxon>Fungi</taxon>
        <taxon>Dikarya</taxon>
        <taxon>Basidiomycota</taxon>
        <taxon>Agaricomycotina</taxon>
        <taxon>Agaricomycetes</taxon>
        <taxon>Cantharellales</taxon>
        <taxon>Ceratobasidiaceae</taxon>
        <taxon>Rhizoctonia</taxon>
        <taxon>Rhizoctonia solani AG-1</taxon>
    </lineage>
</organism>